<dbReference type="EMBL" id="KB707864">
    <property type="protein sequence ID" value="EMR86235.1"/>
    <property type="molecule type" value="Genomic_DNA"/>
</dbReference>
<dbReference type="AlphaFoldDB" id="M7TY93"/>
<sequence>MARSSTSISESLPDFRSRRNTHRDKGTVVHSGSVPKLEYPSVLESNNWRTIEKETSTSHSKKNINLTRADVFKYDRTITAKMTLRQSGGLAKKYERKAQRTKLPERPCTTSLTPIPPRICSFVNDKEKEDRMILARHPAVQDEPNAKHSISQLCPSINNKSINYRPISFIDLTGPLHSNFWSNHQSQQLYPSDPESLEPVANGKYPKREHVVDLTLDSSTQQEPFKRSRVTDSRQSGSARSHSSNNATYGSHNQTLLSPELKHWMSFNPIKHIVLCSKDSRDISDGIYDKSSAIFSISDDITALLNIKIDNTNIHSVHLKDHQADSPIPSLGNTNNMHGYSSKSALKFVSTIRSAAIADTILLVSLGIQGISNSPRAWVDLRENSPAYKFLVAIQELGNINSDRGLLWRITEKRTYLIFPLYQLVRVCLGLESPCDEAKLYSEYMRLSNDARKALRKTEASVGSGNNANQHARALLSRWACPIDGCGMTWYRSLAGDQEWQTHCMVEHDGFHKLVCPLAASWKDRLKDFPSLAEQIQSKWSTEDLEPYDGTALSEAFQFIDATVGSQGTVIVE</sequence>
<feature type="region of interest" description="Disordered" evidence="1">
    <location>
        <begin position="214"/>
        <end position="252"/>
    </location>
</feature>
<evidence type="ECO:0000313" key="3">
    <source>
        <dbReference type="Proteomes" id="UP000012045"/>
    </source>
</evidence>
<feature type="compositionally biased region" description="Basic and acidic residues" evidence="1">
    <location>
        <begin position="92"/>
        <end position="105"/>
    </location>
</feature>
<dbReference type="Proteomes" id="UP000012045">
    <property type="component" value="Unassembled WGS sequence"/>
</dbReference>
<evidence type="ECO:0000256" key="1">
    <source>
        <dbReference type="SAM" id="MobiDB-lite"/>
    </source>
</evidence>
<feature type="compositionally biased region" description="Low complexity" evidence="1">
    <location>
        <begin position="233"/>
        <end position="247"/>
    </location>
</feature>
<feature type="region of interest" description="Disordered" evidence="1">
    <location>
        <begin position="91"/>
        <end position="110"/>
    </location>
</feature>
<feature type="region of interest" description="Disordered" evidence="1">
    <location>
        <begin position="1"/>
        <end position="33"/>
    </location>
</feature>
<accession>M7TY93</accession>
<organism evidence="2 3">
    <name type="scientific">Botryotinia fuckeliana (strain BcDW1)</name>
    <name type="common">Noble rot fungus</name>
    <name type="synonym">Botrytis cinerea</name>
    <dbReference type="NCBI Taxonomy" id="1290391"/>
    <lineage>
        <taxon>Eukaryota</taxon>
        <taxon>Fungi</taxon>
        <taxon>Dikarya</taxon>
        <taxon>Ascomycota</taxon>
        <taxon>Pezizomycotina</taxon>
        <taxon>Leotiomycetes</taxon>
        <taxon>Helotiales</taxon>
        <taxon>Sclerotiniaceae</taxon>
        <taxon>Botrytis</taxon>
    </lineage>
</organism>
<feature type="compositionally biased region" description="Basic and acidic residues" evidence="1">
    <location>
        <begin position="13"/>
        <end position="27"/>
    </location>
</feature>
<reference evidence="3" key="1">
    <citation type="journal article" date="2013" name="Genome Announc.">
        <title>Draft genome sequence of Botrytis cinerea BcDW1, inoculum for noble rot of grape berries.</title>
        <authorList>
            <person name="Blanco-Ulate B."/>
            <person name="Allen G."/>
            <person name="Powell A.L."/>
            <person name="Cantu D."/>
        </authorList>
    </citation>
    <scope>NUCLEOTIDE SEQUENCE [LARGE SCALE GENOMIC DNA]</scope>
    <source>
        <strain evidence="3">BcDW1</strain>
    </source>
</reference>
<protein>
    <submittedName>
        <fullName evidence="2">Uncharacterized protein</fullName>
    </submittedName>
</protein>
<proteinExistence type="predicted"/>
<name>M7TY93_BOTF1</name>
<dbReference type="OrthoDB" id="3524922at2759"/>
<evidence type="ECO:0000313" key="2">
    <source>
        <dbReference type="EMBL" id="EMR86235.1"/>
    </source>
</evidence>
<feature type="compositionally biased region" description="Polar residues" evidence="1">
    <location>
        <begin position="1"/>
        <end position="10"/>
    </location>
</feature>
<dbReference type="HOGENOM" id="CLU_481449_0_0_1"/>
<gene>
    <name evidence="2" type="ORF">BcDW1_5159</name>
</gene>